<dbReference type="AlphaFoldDB" id="A0A9E2L750"/>
<dbReference type="EMBL" id="JAHLFU010000174">
    <property type="protein sequence ID" value="MBU3853756.1"/>
    <property type="molecule type" value="Genomic_DNA"/>
</dbReference>
<organism evidence="1 2">
    <name type="scientific">Candidatus Paraprevotella stercoravium</name>
    <dbReference type="NCBI Taxonomy" id="2838725"/>
    <lineage>
        <taxon>Bacteria</taxon>
        <taxon>Pseudomonadati</taxon>
        <taxon>Bacteroidota</taxon>
        <taxon>Bacteroidia</taxon>
        <taxon>Bacteroidales</taxon>
        <taxon>Prevotellaceae</taxon>
        <taxon>Paraprevotella</taxon>
    </lineage>
</organism>
<reference evidence="1" key="2">
    <citation type="submission" date="2021-04" db="EMBL/GenBank/DDBJ databases">
        <authorList>
            <person name="Gilroy R."/>
        </authorList>
    </citation>
    <scope>NUCLEOTIDE SEQUENCE</scope>
    <source>
        <strain evidence="1">G3-2149</strain>
    </source>
</reference>
<gene>
    <name evidence="1" type="ORF">H9789_08085</name>
</gene>
<proteinExistence type="predicted"/>
<comment type="caution">
    <text evidence="1">The sequence shown here is derived from an EMBL/GenBank/DDBJ whole genome shotgun (WGS) entry which is preliminary data.</text>
</comment>
<accession>A0A9E2L750</accession>
<dbReference type="Proteomes" id="UP000823865">
    <property type="component" value="Unassembled WGS sequence"/>
</dbReference>
<protein>
    <submittedName>
        <fullName evidence="1">Uncharacterized protein</fullName>
    </submittedName>
</protein>
<evidence type="ECO:0000313" key="1">
    <source>
        <dbReference type="EMBL" id="MBU3853756.1"/>
    </source>
</evidence>
<reference evidence="1" key="1">
    <citation type="journal article" date="2021" name="PeerJ">
        <title>Extensive microbial diversity within the chicken gut microbiome revealed by metagenomics and culture.</title>
        <authorList>
            <person name="Gilroy R."/>
            <person name="Ravi A."/>
            <person name="Getino M."/>
            <person name="Pursley I."/>
            <person name="Horton D.L."/>
            <person name="Alikhan N.F."/>
            <person name="Baker D."/>
            <person name="Gharbi K."/>
            <person name="Hall N."/>
            <person name="Watson M."/>
            <person name="Adriaenssens E.M."/>
            <person name="Foster-Nyarko E."/>
            <person name="Jarju S."/>
            <person name="Secka A."/>
            <person name="Antonio M."/>
            <person name="Oren A."/>
            <person name="Chaudhuri R.R."/>
            <person name="La Ragione R."/>
            <person name="Hildebrand F."/>
            <person name="Pallen M.J."/>
        </authorList>
    </citation>
    <scope>NUCLEOTIDE SEQUENCE</scope>
    <source>
        <strain evidence="1">G3-2149</strain>
    </source>
</reference>
<name>A0A9E2L750_9BACT</name>
<evidence type="ECO:0000313" key="2">
    <source>
        <dbReference type="Proteomes" id="UP000823865"/>
    </source>
</evidence>
<sequence>MERKIQSLTSEVTQLRDSLNKVMPELEGYRNSPEKLCSNIDELYKAGDIYELKSIKDKLEKYHPESKEYTMVKDLVSKYEKEQQEKADAEKKERLQAVNKLRKKYDDINHITWYENPYFRHYTNTNYTSIYIGQDESSIWLRLMMSYEGEDWIFFESAYLSYDGNTFNIPFDKYRDKKTENDTRVWEWIDVRVNDDLLAFLRKMVNGKSVKMRLSGKYTNTRKLTNTEIKAIKDVLLAYDVLEAEMRKEAKDELVKSLKGE</sequence>